<evidence type="ECO:0000256" key="1">
    <source>
        <dbReference type="PIRNR" id="PIRNR006221"/>
    </source>
</evidence>
<dbReference type="Gene3D" id="1.10.510.10">
    <property type="entry name" value="Transferase(Phosphotransferase) domain 1"/>
    <property type="match status" value="1"/>
</dbReference>
<dbReference type="PANTHER" id="PTHR12149">
    <property type="entry name" value="FRUCTOSAMINE 3 KINASE-RELATED PROTEIN"/>
    <property type="match status" value="1"/>
</dbReference>
<dbReference type="Pfam" id="PF03881">
    <property type="entry name" value="Fructosamin_kin"/>
    <property type="match status" value="1"/>
</dbReference>
<evidence type="ECO:0000313" key="2">
    <source>
        <dbReference type="EMBL" id="SFG24932.1"/>
    </source>
</evidence>
<comment type="similarity">
    <text evidence="1">Belongs to the fructosamine kinase family.</text>
</comment>
<dbReference type="GO" id="GO:0016301">
    <property type="term" value="F:kinase activity"/>
    <property type="evidence" value="ECO:0007669"/>
    <property type="project" value="UniProtKB-UniRule"/>
</dbReference>
<dbReference type="OrthoDB" id="5291879at2"/>
<evidence type="ECO:0000313" key="3">
    <source>
        <dbReference type="Proteomes" id="UP000199065"/>
    </source>
</evidence>
<protein>
    <submittedName>
        <fullName evidence="2">Fructosamine-3-kinase</fullName>
    </submittedName>
</protein>
<dbReference type="InterPro" id="IPR011009">
    <property type="entry name" value="Kinase-like_dom_sf"/>
</dbReference>
<organism evidence="2 3">
    <name type="scientific">Corynebacterium spheniscorum</name>
    <dbReference type="NCBI Taxonomy" id="185761"/>
    <lineage>
        <taxon>Bacteria</taxon>
        <taxon>Bacillati</taxon>
        <taxon>Actinomycetota</taxon>
        <taxon>Actinomycetes</taxon>
        <taxon>Mycobacteriales</taxon>
        <taxon>Corynebacteriaceae</taxon>
        <taxon>Corynebacterium</taxon>
    </lineage>
</organism>
<dbReference type="RefSeq" id="WP_092283834.1">
    <property type="nucleotide sequence ID" value="NZ_FOPJ01000002.1"/>
</dbReference>
<dbReference type="SUPFAM" id="SSF56112">
    <property type="entry name" value="Protein kinase-like (PK-like)"/>
    <property type="match status" value="1"/>
</dbReference>
<keyword evidence="3" id="KW-1185">Reference proteome</keyword>
<dbReference type="Gene3D" id="1.20.1270.240">
    <property type="match status" value="1"/>
</dbReference>
<proteinExistence type="inferred from homology"/>
<dbReference type="STRING" id="185761.SAMN05660282_00344"/>
<keyword evidence="1" id="KW-0808">Transferase</keyword>
<sequence length="253" mass="27171">MQPSEFRKHVAEAGAAAFEAASLKWLGETSKQVAEVVDVGEHHIATVRVNSVRPTAGAARQAGRELARIHAAGAPAFGAPPAGYEGPCFIGTQEQECTPRDTFAEFYPAQRVLPFTYAAFQAGNISQGCVEMVERACELIQEAELPPFGPARIHGDLWAGNLMFSDAGPIFIDPAAHGGHPVTDIAMLALFGAPFFEEIVAGYEEITALPDGWQETIPLHQLHPLAVHAYTHGLGYAEPLYQAAMKTIRLLEG</sequence>
<reference evidence="2 3" key="1">
    <citation type="submission" date="2016-10" db="EMBL/GenBank/DDBJ databases">
        <authorList>
            <person name="de Groot N.N."/>
        </authorList>
    </citation>
    <scope>NUCLEOTIDE SEQUENCE [LARGE SCALE GENOMIC DNA]</scope>
    <source>
        <strain>J11</strain>
        <strain evidence="3">PG 39</strain>
    </source>
</reference>
<dbReference type="Proteomes" id="UP000199065">
    <property type="component" value="Unassembled WGS sequence"/>
</dbReference>
<dbReference type="InterPro" id="IPR016477">
    <property type="entry name" value="Fructo-/Ketosamine-3-kinase"/>
</dbReference>
<name>A0A1I2Q978_9CORY</name>
<gene>
    <name evidence="2" type="ORF">SAMN05660282_00344</name>
</gene>
<dbReference type="PIRSF" id="PIRSF006221">
    <property type="entry name" value="Ketosamine-3-kinase"/>
    <property type="match status" value="1"/>
</dbReference>
<accession>A0A1I2Q978</accession>
<dbReference type="AlphaFoldDB" id="A0A1I2Q978"/>
<dbReference type="PANTHER" id="PTHR12149:SF8">
    <property type="entry name" value="PROTEIN-RIBULOSAMINE 3-KINASE"/>
    <property type="match status" value="1"/>
</dbReference>
<dbReference type="EMBL" id="FOPJ01000002">
    <property type="protein sequence ID" value="SFG24932.1"/>
    <property type="molecule type" value="Genomic_DNA"/>
</dbReference>
<keyword evidence="1 2" id="KW-0418">Kinase</keyword>